<evidence type="ECO:0000256" key="1">
    <source>
        <dbReference type="ARBA" id="ARBA00009431"/>
    </source>
</evidence>
<reference evidence="2" key="1">
    <citation type="submission" date="2022-11" db="EMBL/GenBank/DDBJ databases">
        <authorList>
            <person name="Kikuchi T."/>
        </authorList>
    </citation>
    <scope>NUCLEOTIDE SEQUENCE</scope>
    <source>
        <strain evidence="2">PS1010</strain>
    </source>
</reference>
<dbReference type="InterPro" id="IPR001563">
    <property type="entry name" value="Peptidase_S10"/>
</dbReference>
<proteinExistence type="inferred from homology"/>
<dbReference type="Proteomes" id="UP001152747">
    <property type="component" value="Unassembled WGS sequence"/>
</dbReference>
<dbReference type="PRINTS" id="PR00724">
    <property type="entry name" value="CRBOXYPTASEC"/>
</dbReference>
<dbReference type="EMBL" id="CANHGI010000006">
    <property type="protein sequence ID" value="CAI5456663.1"/>
    <property type="molecule type" value="Genomic_DNA"/>
</dbReference>
<dbReference type="GO" id="GO:0006508">
    <property type="term" value="P:proteolysis"/>
    <property type="evidence" value="ECO:0007669"/>
    <property type="project" value="InterPro"/>
</dbReference>
<accession>A0A9P1J4A5</accession>
<evidence type="ECO:0000313" key="3">
    <source>
        <dbReference type="Proteomes" id="UP001152747"/>
    </source>
</evidence>
<protein>
    <submittedName>
        <fullName evidence="2">Uncharacterized protein</fullName>
    </submittedName>
</protein>
<gene>
    <name evidence="2" type="ORF">CAMP_LOCUS19300</name>
</gene>
<name>A0A9P1J4A5_9PELO</name>
<dbReference type="OrthoDB" id="443318at2759"/>
<dbReference type="InterPro" id="IPR029058">
    <property type="entry name" value="AB_hydrolase_fold"/>
</dbReference>
<dbReference type="GO" id="GO:0004185">
    <property type="term" value="F:serine-type carboxypeptidase activity"/>
    <property type="evidence" value="ECO:0007669"/>
    <property type="project" value="InterPro"/>
</dbReference>
<evidence type="ECO:0000313" key="2">
    <source>
        <dbReference type="EMBL" id="CAI5456663.1"/>
    </source>
</evidence>
<dbReference type="AlphaFoldDB" id="A0A9P1J4A5"/>
<dbReference type="PANTHER" id="PTHR11802">
    <property type="entry name" value="SERINE PROTEASE FAMILY S10 SERINE CARBOXYPEPTIDASE"/>
    <property type="match status" value="1"/>
</dbReference>
<dbReference type="PANTHER" id="PTHR11802:SF201">
    <property type="entry name" value="CARBOXYPEPTIDASE"/>
    <property type="match status" value="1"/>
</dbReference>
<comment type="caution">
    <text evidence="2">The sequence shown here is derived from an EMBL/GenBank/DDBJ whole genome shotgun (WGS) entry which is preliminary data.</text>
</comment>
<dbReference type="Pfam" id="PF00450">
    <property type="entry name" value="Peptidase_S10"/>
    <property type="match status" value="2"/>
</dbReference>
<sequence length="417" mass="48126">MSTDPLVFWFNGGPGCSSLTGFLYLNGPVLLKDGKFMEENPYSWTKFSNVVWLESPVSVGFSYSKINTHPDDNISAARDNYLAVMRFLEIFPKFKNHDIFLAGGSYAGIFIPMLSSRILEGSNDIKLKNLAEATEYFRNIQKASEALQFPLEDSGDNILYMTHLLLGKCEFRITYFHNPDNLSYWSRNCVGLAIGSFSLSLNIKTSFIFSYTHGIIDEETYRKIIKNCCYEKTIEECDILDDWANTACHQMYNIIAEIKALDIYDINRECENLNCNKTFELTNNYMNREDVREILKIPKGVKKWTTCQTDFKFSRGFLEMDQDFRKASRENVKSLLFYGDADMVCPFTMGQLMLDRLGLKLLQDSSVYAINETIIGQKTVYENIEFLVFKNAGHILPSTHPEAFFEIHRRFFNFENV</sequence>
<dbReference type="Gene3D" id="3.40.50.1820">
    <property type="entry name" value="alpha/beta hydrolase"/>
    <property type="match status" value="2"/>
</dbReference>
<keyword evidence="3" id="KW-1185">Reference proteome</keyword>
<organism evidence="2 3">
    <name type="scientific">Caenorhabditis angaria</name>
    <dbReference type="NCBI Taxonomy" id="860376"/>
    <lineage>
        <taxon>Eukaryota</taxon>
        <taxon>Metazoa</taxon>
        <taxon>Ecdysozoa</taxon>
        <taxon>Nematoda</taxon>
        <taxon>Chromadorea</taxon>
        <taxon>Rhabditida</taxon>
        <taxon>Rhabditina</taxon>
        <taxon>Rhabditomorpha</taxon>
        <taxon>Rhabditoidea</taxon>
        <taxon>Rhabditidae</taxon>
        <taxon>Peloderinae</taxon>
        <taxon>Caenorhabditis</taxon>
    </lineage>
</organism>
<comment type="similarity">
    <text evidence="1">Belongs to the peptidase S10 family.</text>
</comment>
<dbReference type="SUPFAM" id="SSF53474">
    <property type="entry name" value="alpha/beta-Hydrolases"/>
    <property type="match status" value="1"/>
</dbReference>